<dbReference type="AlphaFoldDB" id="A0A238H1J7"/>
<reference evidence="2 3" key="1">
    <citation type="submission" date="2017-04" db="EMBL/GenBank/DDBJ databases">
        <authorList>
            <person name="Afonso C.L."/>
            <person name="Miller P.J."/>
            <person name="Scott M.A."/>
            <person name="Spackman E."/>
            <person name="Goraichik I."/>
            <person name="Dimitrov K.M."/>
            <person name="Suarez D.L."/>
            <person name="Swayne D.E."/>
        </authorList>
    </citation>
    <scope>NUCLEOTIDE SEQUENCE [LARGE SCALE GENOMIC DNA]</scope>
    <source>
        <strain evidence="2">LMG 28154</strain>
    </source>
</reference>
<evidence type="ECO:0000256" key="1">
    <source>
        <dbReference type="SAM" id="MobiDB-lite"/>
    </source>
</evidence>
<feature type="compositionally biased region" description="Basic residues" evidence="1">
    <location>
        <begin position="41"/>
        <end position="54"/>
    </location>
</feature>
<name>A0A238H1J7_9BURK</name>
<dbReference type="EMBL" id="FXAN01000038">
    <property type="protein sequence ID" value="SMF99128.1"/>
    <property type="molecule type" value="Genomic_DNA"/>
</dbReference>
<gene>
    <name evidence="2" type="ORF">BSIN_2346</name>
</gene>
<organism evidence="2 3">
    <name type="scientific">Burkholderia singularis</name>
    <dbReference type="NCBI Taxonomy" id="1503053"/>
    <lineage>
        <taxon>Bacteria</taxon>
        <taxon>Pseudomonadati</taxon>
        <taxon>Pseudomonadota</taxon>
        <taxon>Betaproteobacteria</taxon>
        <taxon>Burkholderiales</taxon>
        <taxon>Burkholderiaceae</taxon>
        <taxon>Burkholderia</taxon>
        <taxon>pseudomallei group</taxon>
    </lineage>
</organism>
<sequence length="66" mass="7512">MAPVPVIGKTVSRSGRRPKPLPWVKAIKGSGRFTAPSPPSRFRRSNRLKSALRQRCRPEQTLEFLR</sequence>
<feature type="region of interest" description="Disordered" evidence="1">
    <location>
        <begin position="1"/>
        <end position="54"/>
    </location>
</feature>
<protein>
    <submittedName>
        <fullName evidence="2">Uncharacterized protein</fullName>
    </submittedName>
</protein>
<proteinExistence type="predicted"/>
<evidence type="ECO:0000313" key="3">
    <source>
        <dbReference type="Proteomes" id="UP000198460"/>
    </source>
</evidence>
<evidence type="ECO:0000313" key="2">
    <source>
        <dbReference type="EMBL" id="SMF99128.1"/>
    </source>
</evidence>
<dbReference type="Proteomes" id="UP000198460">
    <property type="component" value="Unassembled WGS sequence"/>
</dbReference>
<accession>A0A238H1J7</accession>